<evidence type="ECO:0008006" key="4">
    <source>
        <dbReference type="Google" id="ProtNLM"/>
    </source>
</evidence>
<accession>I2C883</accession>
<dbReference type="Proteomes" id="UP000002878">
    <property type="component" value="Chromosome"/>
</dbReference>
<dbReference type="SUPFAM" id="SSF88659">
    <property type="entry name" value="Sigma3 and sigma4 domains of RNA polymerase sigma factors"/>
    <property type="match status" value="1"/>
</dbReference>
<evidence type="ECO:0000313" key="3">
    <source>
        <dbReference type="Proteomes" id="UP000002878"/>
    </source>
</evidence>
<dbReference type="Gene3D" id="1.20.140.160">
    <property type="match status" value="1"/>
</dbReference>
<keyword evidence="1" id="KW-0175">Coiled coil</keyword>
<dbReference type="EMBL" id="CP003332">
    <property type="protein sequence ID" value="AFJ62857.1"/>
    <property type="molecule type" value="Genomic_DNA"/>
</dbReference>
<reference evidence="2 3" key="1">
    <citation type="journal article" date="2012" name="J. Biotechnol.">
        <title>Genome sequence of the plant growth promoting strain Bacillus amyloliquefaciens subsp. plantarum B9601-Y2 and expression of mersacidin and other secondary metabolites.</title>
        <authorList>
            <person name="He P."/>
            <person name="Hao K."/>
            <person name="Blom J."/>
            <person name="Ruckert C."/>
            <person name="Vater J."/>
            <person name="Mao Z."/>
            <person name="Wu Y."/>
            <person name="Hou M."/>
            <person name="He P."/>
            <person name="He Y."/>
            <person name="Borriss R."/>
        </authorList>
    </citation>
    <scope>NUCLEOTIDE SEQUENCE [LARGE SCALE GENOMIC DNA]</scope>
    <source>
        <strain evidence="2">Y2</strain>
    </source>
</reference>
<dbReference type="InterPro" id="IPR013324">
    <property type="entry name" value="RNA_pol_sigma_r3/r4-like"/>
</dbReference>
<feature type="coiled-coil region" evidence="1">
    <location>
        <begin position="6"/>
        <end position="33"/>
    </location>
</feature>
<dbReference type="AlphaFoldDB" id="I2C883"/>
<dbReference type="InterPro" id="IPR006524">
    <property type="entry name" value="ArpU-like"/>
</dbReference>
<gene>
    <name evidence="2" type="ORF">MUS_2964</name>
</gene>
<dbReference type="HOGENOM" id="CLU_107917_2_0_9"/>
<dbReference type="NCBIfam" id="TIGR01637">
    <property type="entry name" value="phage_arpU"/>
    <property type="match status" value="1"/>
</dbReference>
<sequence length="162" mass="19542">MDKKDKNNNENKMDQLRLNIPQIDEEATRMKAEKLLEQYRMYLLQVPEDFLPKVTATYSLVPPSFSNEFHSSTEDAALKRMDWEIERDRFLKRIQRAVNRLSQKERQILVMLYMQNEEMYDYEVYAEMRLSQRSYYRTKAKAFYRLAFALRVEVYKDGGAPE</sequence>
<protein>
    <recommendedName>
        <fullName evidence="4">ArpU family transcriptional regulator</fullName>
    </recommendedName>
</protein>
<evidence type="ECO:0000256" key="1">
    <source>
        <dbReference type="SAM" id="Coils"/>
    </source>
</evidence>
<organism evidence="2 3">
    <name type="scientific">Bacillus amyloliquefaciens (strain Y2)</name>
    <name type="common">Bacillus amyloliquefaciens subsp. plantarum (strain B9601-Y2)</name>
    <dbReference type="NCBI Taxonomy" id="1155777"/>
    <lineage>
        <taxon>Bacteria</taxon>
        <taxon>Bacillati</taxon>
        <taxon>Bacillota</taxon>
        <taxon>Bacilli</taxon>
        <taxon>Bacillales</taxon>
        <taxon>Bacillaceae</taxon>
        <taxon>Bacillus</taxon>
        <taxon>Bacillus amyloliquefaciens group</taxon>
    </lineage>
</organism>
<proteinExistence type="predicted"/>
<dbReference type="PATRIC" id="fig|1126211.3.peg.2812"/>
<dbReference type="KEGG" id="bya:BANAU_2633"/>
<name>I2C883_BACAY</name>
<dbReference type="KEGG" id="bqy:MUS_2964"/>
<evidence type="ECO:0000313" key="2">
    <source>
        <dbReference type="EMBL" id="AFJ62857.1"/>
    </source>
</evidence>